<dbReference type="EMBL" id="HBKO01016667">
    <property type="protein sequence ID" value="CAE2215597.1"/>
    <property type="molecule type" value="Transcribed_RNA"/>
</dbReference>
<protein>
    <submittedName>
        <fullName evidence="1">Uncharacterized protein</fullName>
    </submittedName>
</protein>
<name>A0A6T7Z5H6_9EUKA</name>
<sequence>MSTQFYMNVTLVSAEKMLDAKISAKIGKGYFKRAPVKTAMKSMAMKGATAMLTPSKIAVKLAPNMAKNMPQKLAAKGITATAEVKLVHGPLIVILVTVKEVDANVILEKLGEKNETAFVVGSCVLQCLPKEIVKKVQEEALAQKIATKLAESMGPGIEAQVAENGIEAVAQGMVPAKEGEFLLDHLNHITTYLKEDA</sequence>
<dbReference type="AlphaFoldDB" id="A0A6T7Z5H6"/>
<proteinExistence type="predicted"/>
<organism evidence="1">
    <name type="scientific">Prymnesium polylepis</name>
    <dbReference type="NCBI Taxonomy" id="72548"/>
    <lineage>
        <taxon>Eukaryota</taxon>
        <taxon>Haptista</taxon>
        <taxon>Haptophyta</taxon>
        <taxon>Prymnesiophyceae</taxon>
        <taxon>Prymnesiales</taxon>
        <taxon>Prymnesiaceae</taxon>
        <taxon>Prymnesium</taxon>
    </lineage>
</organism>
<gene>
    <name evidence="1" type="ORF">CPOL0286_LOCUS7609</name>
</gene>
<evidence type="ECO:0000313" key="1">
    <source>
        <dbReference type="EMBL" id="CAE2215597.1"/>
    </source>
</evidence>
<accession>A0A6T7Z5H6</accession>
<reference evidence="1" key="1">
    <citation type="submission" date="2021-01" db="EMBL/GenBank/DDBJ databases">
        <authorList>
            <person name="Corre E."/>
            <person name="Pelletier E."/>
            <person name="Niang G."/>
            <person name="Scheremetjew M."/>
            <person name="Finn R."/>
            <person name="Kale V."/>
            <person name="Holt S."/>
            <person name="Cochrane G."/>
            <person name="Meng A."/>
            <person name="Brown T."/>
            <person name="Cohen L."/>
        </authorList>
    </citation>
    <scope>NUCLEOTIDE SEQUENCE</scope>
    <source>
        <strain evidence="1">UIO037</strain>
    </source>
</reference>